<name>A0A8H4VX40_9HELO</name>
<dbReference type="OrthoDB" id="5282002at2759"/>
<protein>
    <submittedName>
        <fullName evidence="1">Uncharacterized protein</fullName>
    </submittedName>
</protein>
<accession>A0A8H4VX40</accession>
<evidence type="ECO:0000313" key="1">
    <source>
        <dbReference type="EMBL" id="KAF4625888.1"/>
    </source>
</evidence>
<comment type="caution">
    <text evidence="1">The sequence shown here is derived from an EMBL/GenBank/DDBJ whole genome shotgun (WGS) entry which is preliminary data.</text>
</comment>
<dbReference type="EMBL" id="JAAMPI010001273">
    <property type="protein sequence ID" value="KAF4625888.1"/>
    <property type="molecule type" value="Genomic_DNA"/>
</dbReference>
<gene>
    <name evidence="1" type="ORF">G7Y89_g12281</name>
</gene>
<sequence>MRSKYMLSEYDNVKNGKVRLPEEFKDGVGKNEKGAVQIFQNVCSRTIMVEMMVDDTSMVGRMGTLGPIVDYGQKDKDAVKALNNVCPEDHVVVGMIGE</sequence>
<keyword evidence="2" id="KW-1185">Reference proteome</keyword>
<proteinExistence type="predicted"/>
<dbReference type="AlphaFoldDB" id="A0A8H4VX40"/>
<dbReference type="Proteomes" id="UP000566819">
    <property type="component" value="Unassembled WGS sequence"/>
</dbReference>
<evidence type="ECO:0000313" key="2">
    <source>
        <dbReference type="Proteomes" id="UP000566819"/>
    </source>
</evidence>
<organism evidence="1 2">
    <name type="scientific">Cudoniella acicularis</name>
    <dbReference type="NCBI Taxonomy" id="354080"/>
    <lineage>
        <taxon>Eukaryota</taxon>
        <taxon>Fungi</taxon>
        <taxon>Dikarya</taxon>
        <taxon>Ascomycota</taxon>
        <taxon>Pezizomycotina</taxon>
        <taxon>Leotiomycetes</taxon>
        <taxon>Helotiales</taxon>
        <taxon>Tricladiaceae</taxon>
        <taxon>Cudoniella</taxon>
    </lineage>
</organism>
<reference evidence="1 2" key="1">
    <citation type="submission" date="2020-03" db="EMBL/GenBank/DDBJ databases">
        <title>Draft Genome Sequence of Cudoniella acicularis.</title>
        <authorList>
            <person name="Buettner E."/>
            <person name="Kellner H."/>
        </authorList>
    </citation>
    <scope>NUCLEOTIDE SEQUENCE [LARGE SCALE GENOMIC DNA]</scope>
    <source>
        <strain evidence="1 2">DSM 108380</strain>
    </source>
</reference>